<proteinExistence type="inferred from homology"/>
<dbReference type="OMA" id="TRCRPYQ"/>
<evidence type="ECO:0000256" key="4">
    <source>
        <dbReference type="ARBA" id="ARBA00022694"/>
    </source>
</evidence>
<comment type="function">
    <text evidence="6">Substrate-binding subunit of tRNA (adenine-N1-)-methyltransferase, which catalyzes the formation of N1-methyladenine at position 58 (m1A58) in initiator methionyl-tRNA.</text>
</comment>
<dbReference type="GO" id="GO:0160107">
    <property type="term" value="F:tRNA (adenine(58)-N1)-methyltransferase activity"/>
    <property type="evidence" value="ECO:0007669"/>
    <property type="project" value="EnsemblFungi"/>
</dbReference>
<protein>
    <recommendedName>
        <fullName evidence="3 6">tRNA (adenine(58)-N(1))-methyltransferase non-catalytic subunit TRM6</fullName>
    </recommendedName>
</protein>
<dbReference type="VEuPathDB" id="FungiDB:SOCG_02566"/>
<dbReference type="OrthoDB" id="10254665at2759"/>
<dbReference type="PIRSF" id="PIRSF038170">
    <property type="entry name" value="tRNA_m1A_mtfrase"/>
    <property type="match status" value="1"/>
</dbReference>
<dbReference type="SMR" id="S9RAF5"/>
<organism evidence="8 9">
    <name type="scientific">Schizosaccharomyces octosporus (strain yFS286)</name>
    <name type="common">Fission yeast</name>
    <name type="synonym">Octosporomyces octosporus</name>
    <dbReference type="NCBI Taxonomy" id="483514"/>
    <lineage>
        <taxon>Eukaryota</taxon>
        <taxon>Fungi</taxon>
        <taxon>Dikarya</taxon>
        <taxon>Ascomycota</taxon>
        <taxon>Taphrinomycotina</taxon>
        <taxon>Schizosaccharomycetes</taxon>
        <taxon>Schizosaccharomycetales</taxon>
        <taxon>Schizosaccharomycetaceae</taxon>
        <taxon>Schizosaccharomyces</taxon>
    </lineage>
</organism>
<dbReference type="HOGENOM" id="CLU_010916_0_3_1"/>
<gene>
    <name evidence="8" type="ORF">SOCG_02566</name>
</gene>
<accession>S9RAF5</accession>
<name>S9RAF5_SCHOY</name>
<evidence type="ECO:0000256" key="5">
    <source>
        <dbReference type="ARBA" id="ARBA00023242"/>
    </source>
</evidence>
<keyword evidence="4 6" id="KW-0819">tRNA processing</keyword>
<evidence type="ECO:0000313" key="8">
    <source>
        <dbReference type="EMBL" id="EPX75090.1"/>
    </source>
</evidence>
<evidence type="ECO:0000256" key="1">
    <source>
        <dbReference type="ARBA" id="ARBA00004123"/>
    </source>
</evidence>
<comment type="similarity">
    <text evidence="2 6">Belongs to the TRM6/GCD10 family.</text>
</comment>
<keyword evidence="5 6" id="KW-0539">Nucleus</keyword>
<evidence type="ECO:0000256" key="7">
    <source>
        <dbReference type="SAM" id="MobiDB-lite"/>
    </source>
</evidence>
<dbReference type="AlphaFoldDB" id="S9RAF5"/>
<dbReference type="GO" id="GO:0030488">
    <property type="term" value="P:tRNA methylation"/>
    <property type="evidence" value="ECO:0007669"/>
    <property type="project" value="EnsemblFungi"/>
</dbReference>
<dbReference type="PANTHER" id="PTHR12945:SF0">
    <property type="entry name" value="TRNA (ADENINE(58)-N(1))-METHYLTRANSFERASE NON-CATALYTIC SUBUNIT TRM6"/>
    <property type="match status" value="1"/>
</dbReference>
<dbReference type="InterPro" id="IPR017423">
    <property type="entry name" value="TRM6"/>
</dbReference>
<dbReference type="GeneID" id="25031542"/>
<dbReference type="Proteomes" id="UP000016088">
    <property type="component" value="Unassembled WGS sequence"/>
</dbReference>
<dbReference type="GO" id="GO:0031515">
    <property type="term" value="C:tRNA (m1A) methyltransferase complex"/>
    <property type="evidence" value="ECO:0007669"/>
    <property type="project" value="UniProtKB-UniRule"/>
</dbReference>
<keyword evidence="9" id="KW-1185">Reference proteome</keyword>
<comment type="subunit">
    <text evidence="6">Heterotetramer.</text>
</comment>
<feature type="compositionally biased region" description="Basic and acidic residues" evidence="7">
    <location>
        <begin position="371"/>
        <end position="385"/>
    </location>
</feature>
<dbReference type="EMBL" id="KE503206">
    <property type="protein sequence ID" value="EPX75090.1"/>
    <property type="molecule type" value="Genomic_DNA"/>
</dbReference>
<dbReference type="PANTHER" id="PTHR12945">
    <property type="entry name" value="TRANSLATION INITIATION FACTOR EIF3-RELATED"/>
    <property type="match status" value="1"/>
</dbReference>
<dbReference type="eggNOG" id="KOG1416">
    <property type="taxonomic scope" value="Eukaryota"/>
</dbReference>
<evidence type="ECO:0000256" key="2">
    <source>
        <dbReference type="ARBA" id="ARBA00008320"/>
    </source>
</evidence>
<dbReference type="GO" id="GO:0005634">
    <property type="term" value="C:nucleus"/>
    <property type="evidence" value="ECO:0007669"/>
    <property type="project" value="UniProtKB-SubCell"/>
</dbReference>
<dbReference type="Pfam" id="PF04189">
    <property type="entry name" value="Gcd10p"/>
    <property type="match status" value="1"/>
</dbReference>
<comment type="subcellular location">
    <subcellularLocation>
        <location evidence="1 6">Nucleus</location>
    </subcellularLocation>
</comment>
<feature type="region of interest" description="Disordered" evidence="7">
    <location>
        <begin position="366"/>
        <end position="385"/>
    </location>
</feature>
<keyword evidence="8" id="KW-0489">Methyltransferase</keyword>
<keyword evidence="8" id="KW-0808">Transferase</keyword>
<reference evidence="8 9" key="1">
    <citation type="journal article" date="2011" name="Science">
        <title>Comparative functional genomics of the fission yeasts.</title>
        <authorList>
            <person name="Rhind N."/>
            <person name="Chen Z."/>
            <person name="Yassour M."/>
            <person name="Thompson D.A."/>
            <person name="Haas B.J."/>
            <person name="Habib N."/>
            <person name="Wapinski I."/>
            <person name="Roy S."/>
            <person name="Lin M.F."/>
            <person name="Heiman D.I."/>
            <person name="Young S.K."/>
            <person name="Furuya K."/>
            <person name="Guo Y."/>
            <person name="Pidoux A."/>
            <person name="Chen H.M."/>
            <person name="Robbertse B."/>
            <person name="Goldberg J.M."/>
            <person name="Aoki K."/>
            <person name="Bayne E.H."/>
            <person name="Berlin A.M."/>
            <person name="Desjardins C.A."/>
            <person name="Dobbs E."/>
            <person name="Dukaj L."/>
            <person name="Fan L."/>
            <person name="FitzGerald M.G."/>
            <person name="French C."/>
            <person name="Gujja S."/>
            <person name="Hansen K."/>
            <person name="Keifenheim D."/>
            <person name="Levin J.Z."/>
            <person name="Mosher R.A."/>
            <person name="Mueller C.A."/>
            <person name="Pfiffner J."/>
            <person name="Priest M."/>
            <person name="Russ C."/>
            <person name="Smialowska A."/>
            <person name="Swoboda P."/>
            <person name="Sykes S.M."/>
            <person name="Vaughn M."/>
            <person name="Vengrova S."/>
            <person name="Yoder R."/>
            <person name="Zeng Q."/>
            <person name="Allshire R."/>
            <person name="Baulcombe D."/>
            <person name="Birren B.W."/>
            <person name="Brown W."/>
            <person name="Ekwall K."/>
            <person name="Kellis M."/>
            <person name="Leatherwood J."/>
            <person name="Levin H."/>
            <person name="Margalit H."/>
            <person name="Martienssen R."/>
            <person name="Nieduszynski C.A."/>
            <person name="Spatafora J.W."/>
            <person name="Friedman N."/>
            <person name="Dalgaard J.Z."/>
            <person name="Baumann P."/>
            <person name="Niki H."/>
            <person name="Regev A."/>
            <person name="Nusbaum C."/>
        </authorList>
    </citation>
    <scope>NUCLEOTIDE SEQUENCE [LARGE SCALE GENOMIC DNA]</scope>
    <source>
        <strain evidence="9">yFS286</strain>
    </source>
</reference>
<evidence type="ECO:0000313" key="9">
    <source>
        <dbReference type="Proteomes" id="UP000016088"/>
    </source>
</evidence>
<sequence>MLETSPIIQENSPVFIKLPSENIRFVTLKPNNTISLGKFGSFCTDDLFGKTYDETFEIYEPKKIRVLKTREVQILEEEKKTNKELMDCRSNQLMSQDEIDELRKQMKEGGLRGEEAIRQLTSKSLTFEQKTQYAQAKYVNRKGEKYLQQFRALRPCLETVTEYMLAHDQYKIMELTADCSTYMLTLGNAQPGGRYLVVDETGCLFLGSLLERLGGDCKVTLVHPNEQPNSSCLELWGKEYTEESLVEKGILRTLNWLQVIGPEEALKDMHVDDCTEEELNEMKLRHRKRYEGRKASYARLQSNLEDFERGNFDALFVLSNHTPMSVLNLLLPKVGSSRPVLVYSPYQQVLVDTHHELFKWSNPFGVTETNNENKTEEESPEKQELQETQNAWVEKLIMLDIHEIRTRPYQILPERTHPFMSIRGDMGYILSGIKVLSSVGTMAAGRFPKRQKQGAGSKKKGNTRV</sequence>
<dbReference type="RefSeq" id="XP_013016512.1">
    <property type="nucleotide sequence ID" value="XM_013161058.1"/>
</dbReference>
<evidence type="ECO:0000256" key="3">
    <source>
        <dbReference type="ARBA" id="ARBA00021704"/>
    </source>
</evidence>
<evidence type="ECO:0000256" key="6">
    <source>
        <dbReference type="PIRNR" id="PIRNR038170"/>
    </source>
</evidence>